<evidence type="ECO:0000256" key="1">
    <source>
        <dbReference type="ARBA" id="ARBA00005769"/>
    </source>
</evidence>
<dbReference type="Gene3D" id="1.10.645.10">
    <property type="entry name" value="Cytochrome-c3 Hydrogenase, chain B"/>
    <property type="match status" value="1"/>
</dbReference>
<dbReference type="InterPro" id="IPR029014">
    <property type="entry name" value="NiFe-Hase_large"/>
</dbReference>
<evidence type="ECO:0000256" key="4">
    <source>
        <dbReference type="ARBA" id="ARBA00023027"/>
    </source>
</evidence>
<protein>
    <submittedName>
        <fullName evidence="5">NADH-ubiquinone oxidoreductase 49 kDa subunit-like</fullName>
    </submittedName>
</protein>
<dbReference type="InterPro" id="IPR014029">
    <property type="entry name" value="NADH_UbQ_OxRdtase_49kDa_CS"/>
</dbReference>
<dbReference type="OrthoDB" id="10067560at2759"/>
<dbReference type="PANTHER" id="PTHR11993">
    <property type="entry name" value="NADH-UBIQUINONE OXIDOREDUCTASE 49 KDA SUBUNIT"/>
    <property type="match status" value="1"/>
</dbReference>
<sequence length="138" mass="15738">MAAAIGRFSRCFSRFARPNRLLRRTPAVTCVRTLKRVVSEEAEEELRPQYKLPGELNDWTGNVLYPDEESKKWDVNEPVEEAAVTNLTVNFGPQHPAAHGVLRLVLELDGETVERADPHIGLLHRGTEKLIEYKTYLQ</sequence>
<accession>A0A6S7JQ48</accession>
<keyword evidence="6" id="KW-1185">Reference proteome</keyword>
<evidence type="ECO:0000256" key="3">
    <source>
        <dbReference type="ARBA" id="ARBA00022967"/>
    </source>
</evidence>
<keyword evidence="2" id="KW-0813">Transport</keyword>
<gene>
    <name evidence="5" type="ORF">PACLA_8A078454</name>
</gene>
<dbReference type="AlphaFoldDB" id="A0A6S7JQ48"/>
<dbReference type="PROSITE" id="PS00535">
    <property type="entry name" value="COMPLEX1_49K"/>
    <property type="match status" value="1"/>
</dbReference>
<dbReference type="PANTHER" id="PTHR11993:SF10">
    <property type="entry name" value="NADH DEHYDROGENASE [UBIQUINONE] IRON-SULFUR PROTEIN 2, MITOCHONDRIAL"/>
    <property type="match status" value="1"/>
</dbReference>
<evidence type="ECO:0000256" key="2">
    <source>
        <dbReference type="ARBA" id="ARBA00022448"/>
    </source>
</evidence>
<comment type="similarity">
    <text evidence="1">Belongs to the complex I 49 kDa subunit family.</text>
</comment>
<name>A0A6S7JQ48_PARCT</name>
<dbReference type="GO" id="GO:0006120">
    <property type="term" value="P:mitochondrial electron transport, NADH to ubiquinone"/>
    <property type="evidence" value="ECO:0007669"/>
    <property type="project" value="TreeGrafter"/>
</dbReference>
<proteinExistence type="inferred from homology"/>
<dbReference type="InterPro" id="IPR022885">
    <property type="entry name" value="NDH1_su_D/H"/>
</dbReference>
<keyword evidence="3" id="KW-1278">Translocase</keyword>
<dbReference type="GO" id="GO:0016651">
    <property type="term" value="F:oxidoreductase activity, acting on NAD(P)H"/>
    <property type="evidence" value="ECO:0007669"/>
    <property type="project" value="InterPro"/>
</dbReference>
<dbReference type="GO" id="GO:0005739">
    <property type="term" value="C:mitochondrion"/>
    <property type="evidence" value="ECO:0007669"/>
    <property type="project" value="GOC"/>
</dbReference>
<dbReference type="EMBL" id="CACRXK020020367">
    <property type="protein sequence ID" value="CAB4034725.1"/>
    <property type="molecule type" value="Genomic_DNA"/>
</dbReference>
<keyword evidence="4" id="KW-0520">NAD</keyword>
<evidence type="ECO:0000313" key="5">
    <source>
        <dbReference type="EMBL" id="CAB4034725.1"/>
    </source>
</evidence>
<comment type="caution">
    <text evidence="5">The sequence shown here is derived from an EMBL/GenBank/DDBJ whole genome shotgun (WGS) entry which is preliminary data.</text>
</comment>
<dbReference type="Proteomes" id="UP001152795">
    <property type="component" value="Unassembled WGS sequence"/>
</dbReference>
<dbReference type="SUPFAM" id="SSF56762">
    <property type="entry name" value="HydB/Nqo4-like"/>
    <property type="match status" value="1"/>
</dbReference>
<reference evidence="5" key="1">
    <citation type="submission" date="2020-04" db="EMBL/GenBank/DDBJ databases">
        <authorList>
            <person name="Alioto T."/>
            <person name="Alioto T."/>
            <person name="Gomez Garrido J."/>
        </authorList>
    </citation>
    <scope>NUCLEOTIDE SEQUENCE</scope>
    <source>
        <strain evidence="5">A484AB</strain>
    </source>
</reference>
<evidence type="ECO:0000313" key="6">
    <source>
        <dbReference type="Proteomes" id="UP001152795"/>
    </source>
</evidence>
<feature type="non-terminal residue" evidence="5">
    <location>
        <position position="138"/>
    </location>
</feature>
<organism evidence="5 6">
    <name type="scientific">Paramuricea clavata</name>
    <name type="common">Red gorgonian</name>
    <name type="synonym">Violescent sea-whip</name>
    <dbReference type="NCBI Taxonomy" id="317549"/>
    <lineage>
        <taxon>Eukaryota</taxon>
        <taxon>Metazoa</taxon>
        <taxon>Cnidaria</taxon>
        <taxon>Anthozoa</taxon>
        <taxon>Octocorallia</taxon>
        <taxon>Malacalcyonacea</taxon>
        <taxon>Plexauridae</taxon>
        <taxon>Paramuricea</taxon>
    </lineage>
</organism>